<protein>
    <submittedName>
        <fullName evidence="2">Uncharacterized protein</fullName>
    </submittedName>
</protein>
<comment type="caution">
    <text evidence="2">The sequence shown here is derived from an EMBL/GenBank/DDBJ whole genome shotgun (WGS) entry which is preliminary data.</text>
</comment>
<feature type="coiled-coil region" evidence="1">
    <location>
        <begin position="43"/>
        <end position="70"/>
    </location>
</feature>
<gene>
    <name evidence="2" type="ORF">GCM10007362_07930</name>
</gene>
<dbReference type="EMBL" id="BMDD01000001">
    <property type="protein sequence ID" value="GGH71130.1"/>
    <property type="molecule type" value="Genomic_DNA"/>
</dbReference>
<proteinExistence type="predicted"/>
<keyword evidence="3" id="KW-1185">Reference proteome</keyword>
<organism evidence="2 3">
    <name type="scientific">Saccharibacillus endophyticus</name>
    <dbReference type="NCBI Taxonomy" id="2060666"/>
    <lineage>
        <taxon>Bacteria</taxon>
        <taxon>Bacillati</taxon>
        <taxon>Bacillota</taxon>
        <taxon>Bacilli</taxon>
        <taxon>Bacillales</taxon>
        <taxon>Paenibacillaceae</taxon>
        <taxon>Saccharibacillus</taxon>
    </lineage>
</organism>
<evidence type="ECO:0000313" key="2">
    <source>
        <dbReference type="EMBL" id="GGH71130.1"/>
    </source>
</evidence>
<dbReference type="InterPro" id="IPR058600">
    <property type="entry name" value="YhjD-like"/>
</dbReference>
<evidence type="ECO:0000313" key="3">
    <source>
        <dbReference type="Proteomes" id="UP000605427"/>
    </source>
</evidence>
<accession>A0ABQ1ZQ25</accession>
<sequence>MKATEEDFALIRAMLELPYLIRVLDADMKLIDGSKLRTRAVLLRQLDRLREEARYEMRELRQKLRSRNIKIVKQIRMEDKLHAEYVCRGHHDRMALMWSRVKCDVEEMIEARLAAVRAL</sequence>
<dbReference type="Pfam" id="PF26325">
    <property type="entry name" value="YhjD"/>
    <property type="match status" value="1"/>
</dbReference>
<dbReference type="RefSeq" id="WP_172239346.1">
    <property type="nucleotide sequence ID" value="NZ_BMDD01000001.1"/>
</dbReference>
<evidence type="ECO:0000256" key="1">
    <source>
        <dbReference type="SAM" id="Coils"/>
    </source>
</evidence>
<dbReference type="Proteomes" id="UP000605427">
    <property type="component" value="Unassembled WGS sequence"/>
</dbReference>
<name>A0ABQ1ZQ25_9BACL</name>
<reference evidence="3" key="1">
    <citation type="journal article" date="2019" name="Int. J. Syst. Evol. Microbiol.">
        <title>The Global Catalogue of Microorganisms (GCM) 10K type strain sequencing project: providing services to taxonomists for standard genome sequencing and annotation.</title>
        <authorList>
            <consortium name="The Broad Institute Genomics Platform"/>
            <consortium name="The Broad Institute Genome Sequencing Center for Infectious Disease"/>
            <person name="Wu L."/>
            <person name="Ma J."/>
        </authorList>
    </citation>
    <scope>NUCLEOTIDE SEQUENCE [LARGE SCALE GENOMIC DNA]</scope>
    <source>
        <strain evidence="3">CCM 8702</strain>
    </source>
</reference>
<keyword evidence="1" id="KW-0175">Coiled coil</keyword>